<dbReference type="HOGENOM" id="CLU_2574834_0_0_1"/>
<evidence type="ECO:0000313" key="3">
    <source>
        <dbReference type="Proteomes" id="UP000054217"/>
    </source>
</evidence>
<gene>
    <name evidence="2" type="ORF">M404DRAFT_558095</name>
</gene>
<dbReference type="EMBL" id="KN831972">
    <property type="protein sequence ID" value="KIO04300.1"/>
    <property type="molecule type" value="Genomic_DNA"/>
</dbReference>
<name>A0A0C3NTU9_PISTI</name>
<accession>A0A0C3NTU9</accession>
<reference evidence="2 3" key="1">
    <citation type="submission" date="2014-04" db="EMBL/GenBank/DDBJ databases">
        <authorList>
            <consortium name="DOE Joint Genome Institute"/>
            <person name="Kuo A."/>
            <person name="Kohler A."/>
            <person name="Costa M.D."/>
            <person name="Nagy L.G."/>
            <person name="Floudas D."/>
            <person name="Copeland A."/>
            <person name="Barry K.W."/>
            <person name="Cichocki N."/>
            <person name="Veneault-Fourrey C."/>
            <person name="LaButti K."/>
            <person name="Lindquist E.A."/>
            <person name="Lipzen A."/>
            <person name="Lundell T."/>
            <person name="Morin E."/>
            <person name="Murat C."/>
            <person name="Sun H."/>
            <person name="Tunlid A."/>
            <person name="Henrissat B."/>
            <person name="Grigoriev I.V."/>
            <person name="Hibbett D.S."/>
            <person name="Martin F."/>
            <person name="Nordberg H.P."/>
            <person name="Cantor M.N."/>
            <person name="Hua S.X."/>
        </authorList>
    </citation>
    <scope>NUCLEOTIDE SEQUENCE [LARGE SCALE GENOMIC DNA]</scope>
    <source>
        <strain evidence="2 3">Marx 270</strain>
    </source>
</reference>
<sequence>MINPFRSRWPSAHNTAASGRQPINRMRYLSKQHSMQNRVRPVSVEAFFYTTPVLHCPAFHLLPRSLCPTTTSMSPTRTSMK</sequence>
<protein>
    <submittedName>
        <fullName evidence="2">Uncharacterized protein</fullName>
    </submittedName>
</protein>
<reference evidence="3" key="2">
    <citation type="submission" date="2015-01" db="EMBL/GenBank/DDBJ databases">
        <title>Evolutionary Origins and Diversification of the Mycorrhizal Mutualists.</title>
        <authorList>
            <consortium name="DOE Joint Genome Institute"/>
            <consortium name="Mycorrhizal Genomics Consortium"/>
            <person name="Kohler A."/>
            <person name="Kuo A."/>
            <person name="Nagy L.G."/>
            <person name="Floudas D."/>
            <person name="Copeland A."/>
            <person name="Barry K.W."/>
            <person name="Cichocki N."/>
            <person name="Veneault-Fourrey C."/>
            <person name="LaButti K."/>
            <person name="Lindquist E.A."/>
            <person name="Lipzen A."/>
            <person name="Lundell T."/>
            <person name="Morin E."/>
            <person name="Murat C."/>
            <person name="Riley R."/>
            <person name="Ohm R."/>
            <person name="Sun H."/>
            <person name="Tunlid A."/>
            <person name="Henrissat B."/>
            <person name="Grigoriev I.V."/>
            <person name="Hibbett D.S."/>
            <person name="Martin F."/>
        </authorList>
    </citation>
    <scope>NUCLEOTIDE SEQUENCE [LARGE SCALE GENOMIC DNA]</scope>
    <source>
        <strain evidence="3">Marx 270</strain>
    </source>
</reference>
<dbReference type="InParanoid" id="A0A0C3NTU9"/>
<evidence type="ECO:0000256" key="1">
    <source>
        <dbReference type="SAM" id="MobiDB-lite"/>
    </source>
</evidence>
<proteinExistence type="predicted"/>
<feature type="region of interest" description="Disordered" evidence="1">
    <location>
        <begin position="1"/>
        <end position="23"/>
    </location>
</feature>
<dbReference type="Proteomes" id="UP000054217">
    <property type="component" value="Unassembled WGS sequence"/>
</dbReference>
<keyword evidence="3" id="KW-1185">Reference proteome</keyword>
<evidence type="ECO:0000313" key="2">
    <source>
        <dbReference type="EMBL" id="KIO04300.1"/>
    </source>
</evidence>
<dbReference type="AlphaFoldDB" id="A0A0C3NTU9"/>
<organism evidence="2 3">
    <name type="scientific">Pisolithus tinctorius Marx 270</name>
    <dbReference type="NCBI Taxonomy" id="870435"/>
    <lineage>
        <taxon>Eukaryota</taxon>
        <taxon>Fungi</taxon>
        <taxon>Dikarya</taxon>
        <taxon>Basidiomycota</taxon>
        <taxon>Agaricomycotina</taxon>
        <taxon>Agaricomycetes</taxon>
        <taxon>Agaricomycetidae</taxon>
        <taxon>Boletales</taxon>
        <taxon>Sclerodermatineae</taxon>
        <taxon>Pisolithaceae</taxon>
        <taxon>Pisolithus</taxon>
    </lineage>
</organism>